<dbReference type="RefSeq" id="WP_196101520.1">
    <property type="nucleotide sequence ID" value="NZ_CP064942.1"/>
</dbReference>
<dbReference type="PRINTS" id="PR00702">
    <property type="entry name" value="ACRIFLAVINRP"/>
</dbReference>
<reference evidence="2 3" key="1">
    <citation type="submission" date="2020-11" db="EMBL/GenBank/DDBJ databases">
        <title>Description of Pontivivens ytuae sp. nov. isolated from deep sea sediment of Mariana Trench.</title>
        <authorList>
            <person name="Wang Z."/>
            <person name="Sun Q.-L."/>
            <person name="Xu X.-D."/>
            <person name="Tang Y.-Z."/>
            <person name="Zhang J."/>
        </authorList>
    </citation>
    <scope>NUCLEOTIDE SEQUENCE [LARGE SCALE GENOMIC DNA]</scope>
    <source>
        <strain evidence="2 3">MT2928</strain>
    </source>
</reference>
<evidence type="ECO:0000313" key="2">
    <source>
        <dbReference type="EMBL" id="QPH52306.1"/>
    </source>
</evidence>
<keyword evidence="3" id="KW-1185">Reference proteome</keyword>
<feature type="transmembrane region" description="Helical" evidence="1">
    <location>
        <begin position="1071"/>
        <end position="1091"/>
    </location>
</feature>
<feature type="transmembrane region" description="Helical" evidence="1">
    <location>
        <begin position="454"/>
        <end position="473"/>
    </location>
</feature>
<dbReference type="PANTHER" id="PTHR32063:SF33">
    <property type="entry name" value="RND SUPERFAMILY EFFLUX PUMP PERMEASE COMPONENT"/>
    <property type="match status" value="1"/>
</dbReference>
<dbReference type="Gene3D" id="3.30.70.1320">
    <property type="entry name" value="Multidrug efflux transporter AcrB pore domain like"/>
    <property type="match status" value="1"/>
</dbReference>
<organism evidence="2 3">
    <name type="scientific">Pontivivens ytuae</name>
    <dbReference type="NCBI Taxonomy" id="2789856"/>
    <lineage>
        <taxon>Bacteria</taxon>
        <taxon>Pseudomonadati</taxon>
        <taxon>Pseudomonadota</taxon>
        <taxon>Alphaproteobacteria</taxon>
        <taxon>Rhodobacterales</taxon>
        <taxon>Paracoccaceae</taxon>
        <taxon>Pontivivens</taxon>
    </lineage>
</organism>
<evidence type="ECO:0000313" key="3">
    <source>
        <dbReference type="Proteomes" id="UP000594800"/>
    </source>
</evidence>
<keyword evidence="1" id="KW-1133">Transmembrane helix</keyword>
<feature type="transmembrane region" description="Helical" evidence="1">
    <location>
        <begin position="350"/>
        <end position="370"/>
    </location>
</feature>
<keyword evidence="1" id="KW-0472">Membrane</keyword>
<dbReference type="GO" id="GO:0042910">
    <property type="term" value="F:xenobiotic transmembrane transporter activity"/>
    <property type="evidence" value="ECO:0007669"/>
    <property type="project" value="TreeGrafter"/>
</dbReference>
<feature type="transmembrane region" description="Helical" evidence="1">
    <location>
        <begin position="996"/>
        <end position="1019"/>
    </location>
</feature>
<dbReference type="Pfam" id="PF00873">
    <property type="entry name" value="ACR_tran"/>
    <property type="match status" value="1"/>
</dbReference>
<keyword evidence="1" id="KW-0812">Transmembrane</keyword>
<dbReference type="SUPFAM" id="SSF82693">
    <property type="entry name" value="Multidrug efflux transporter AcrB pore domain, PN1, PN2, PC1 and PC2 subdomains"/>
    <property type="match status" value="1"/>
</dbReference>
<evidence type="ECO:0000256" key="1">
    <source>
        <dbReference type="SAM" id="Phobius"/>
    </source>
</evidence>
<feature type="transmembrane region" description="Helical" evidence="1">
    <location>
        <begin position="376"/>
        <end position="396"/>
    </location>
</feature>
<gene>
    <name evidence="2" type="ORF">I0K15_10750</name>
</gene>
<dbReference type="KEGG" id="poz:I0K15_10750"/>
<accession>A0A7S9LND5</accession>
<dbReference type="SUPFAM" id="SSF82866">
    <property type="entry name" value="Multidrug efflux transporter AcrB transmembrane domain"/>
    <property type="match status" value="2"/>
</dbReference>
<dbReference type="Gene3D" id="3.30.70.1430">
    <property type="entry name" value="Multidrug efflux transporter AcrB pore domain"/>
    <property type="match status" value="2"/>
</dbReference>
<proteinExistence type="predicted"/>
<dbReference type="PANTHER" id="PTHR32063">
    <property type="match status" value="1"/>
</dbReference>
<dbReference type="InterPro" id="IPR027463">
    <property type="entry name" value="AcrB_DN_DC_subdom"/>
</dbReference>
<dbReference type="Gene3D" id="1.20.1640.10">
    <property type="entry name" value="Multidrug efflux transporter AcrB transmembrane domain"/>
    <property type="match status" value="2"/>
</dbReference>
<feature type="transmembrane region" description="Helical" evidence="1">
    <location>
        <begin position="1040"/>
        <end position="1059"/>
    </location>
</feature>
<sequence>MLAYFVRHRTAANLILVVMVALGLASMTQIRAQFFPDVVVDNVTVSVTWEGAGPEDVDNAIVAPLEPALLAVDGVIESEATATEGSARIQLEFEPNWDMTRAVADVETAVNGVTTLPEEAEEPEVRQGAWRDLVTDVAITGPVGIEQLARYGDEFVARLFREGVTRTTVSGIEAPEISVTVPEASLIRNDITLSEIAQAITESAETDPAGELASGAARVRTGVERRTAEEIGAIAIRTEADGTTLRVSDVAAVVEEGPNRERAYFVGDDPAVSIRVDRSSDGDAIEMQAIVERVIAEMEPALPEGVRIEMMNTRSDAISGRLDILLDNGIVGLAFVVGLLFLFLSARTAFWVAAGIPVAMLAAIALMYAFGITLNMISLFALIICLGIVVDDAIVVGEHADFRRRVLRESPTDAATNAARRMSLPVLSSTITTIIAFSALVVIGGRFGELIADIPFTVSVVLAASLIECFLILPAHMRHALEAQGDKVAWYDLPSHWFNKGFRIVRDRVFIPFVKLVHLLRYPVLGGTIALLLFMVSMFFSGDVVWRFFNAPERSELTGNVTMVSGTTREETMEMVRELQRAVDAVGLRYEEEYGTNPIVFALAQIGGSAGRGISGSDRKTPDQLGAIAIEIIDADLRPYSSRELQQSIEEEIRRLPKLETLSFRRWGSGPGGDSLAVQFFNADAQTLKDASNALQAELVGEPVISGVEDDLPYDKTEYILDLTPRGAALGFTIEAVGRELSRRLGGIEAVTFPAGTRSGTVDVALPDSDLTADFIERMRLRTPAGSWVPLSEIVTVETRLGFSTVLRENGLRIITVTGQVSEDDPAAAAEFSQRLADEIVPAIADRFGVEYRQSGLAEQEREFLSEALIGFGLCLLGIYLTLCWIFSSWVRPFVVMAIIPFGLIGTIWGHYLWDVPLSMFTVVGLIGMTGIIINDSIVLITTIDEYAKDRAIIPAMVDAVADRLRPVLLTTLTTVLGLAPLLYETSIQAEFLKPTVITLCYGLGFGMILVLVVVPAIVGIQTDVGRLLRSARRGVRGPLKMAAGLTAVSTALAVAHMVRPGLLPVVPEGAVGAIAIFLIGYTLAAGLAILRARPALRT</sequence>
<dbReference type="Gene3D" id="3.30.2090.10">
    <property type="entry name" value="Multidrug efflux transporter AcrB TolC docking domain, DN and DC subdomains"/>
    <property type="match status" value="2"/>
</dbReference>
<protein>
    <submittedName>
        <fullName evidence="2">Efflux RND transporter permease subunit</fullName>
    </submittedName>
</protein>
<dbReference type="EMBL" id="CP064942">
    <property type="protein sequence ID" value="QPH52306.1"/>
    <property type="molecule type" value="Genomic_DNA"/>
</dbReference>
<feature type="transmembrane region" description="Helical" evidence="1">
    <location>
        <begin position="894"/>
        <end position="914"/>
    </location>
</feature>
<name>A0A7S9LND5_9RHOB</name>
<dbReference type="Gene3D" id="3.30.70.1440">
    <property type="entry name" value="Multidrug efflux transporter AcrB pore domain"/>
    <property type="match status" value="1"/>
</dbReference>
<feature type="transmembrane region" description="Helical" evidence="1">
    <location>
        <begin position="426"/>
        <end position="448"/>
    </location>
</feature>
<dbReference type="AlphaFoldDB" id="A0A7S9LND5"/>
<feature type="transmembrane region" description="Helical" evidence="1">
    <location>
        <begin position="868"/>
        <end position="887"/>
    </location>
</feature>
<dbReference type="SUPFAM" id="SSF82714">
    <property type="entry name" value="Multidrug efflux transporter AcrB TolC docking domain, DN and DC subdomains"/>
    <property type="match status" value="2"/>
</dbReference>
<feature type="transmembrane region" description="Helical" evidence="1">
    <location>
        <begin position="519"/>
        <end position="540"/>
    </location>
</feature>
<feature type="transmembrane region" description="Helical" evidence="1">
    <location>
        <begin position="324"/>
        <end position="343"/>
    </location>
</feature>
<dbReference type="GO" id="GO:0005886">
    <property type="term" value="C:plasma membrane"/>
    <property type="evidence" value="ECO:0007669"/>
    <property type="project" value="TreeGrafter"/>
</dbReference>
<feature type="transmembrane region" description="Helical" evidence="1">
    <location>
        <begin position="965"/>
        <end position="984"/>
    </location>
</feature>
<dbReference type="InterPro" id="IPR001036">
    <property type="entry name" value="Acrflvin-R"/>
</dbReference>
<feature type="transmembrane region" description="Helical" evidence="1">
    <location>
        <begin position="920"/>
        <end position="944"/>
    </location>
</feature>
<dbReference type="Proteomes" id="UP000594800">
    <property type="component" value="Chromosome"/>
</dbReference>